<feature type="compositionally biased region" description="Polar residues" evidence="15">
    <location>
        <begin position="180"/>
        <end position="190"/>
    </location>
</feature>
<dbReference type="PANTHER" id="PTHR43831">
    <property type="entry name" value="ISOBUTYRYL-COA DEHYDROGENASE"/>
    <property type="match status" value="1"/>
</dbReference>
<dbReference type="SMART" id="SM00239">
    <property type="entry name" value="C2"/>
    <property type="match status" value="1"/>
</dbReference>
<keyword evidence="8" id="KW-0274">FAD</keyword>
<dbReference type="GO" id="GO:0005643">
    <property type="term" value="C:nuclear pore"/>
    <property type="evidence" value="ECO:0007669"/>
    <property type="project" value="UniProtKB-SubCell"/>
</dbReference>
<comment type="cofactor">
    <cofactor evidence="1">
        <name>FAD</name>
        <dbReference type="ChEBI" id="CHEBI:57692"/>
    </cofactor>
</comment>
<dbReference type="GO" id="GO:0050660">
    <property type="term" value="F:flavin adenine dinucleotide binding"/>
    <property type="evidence" value="ECO:0007669"/>
    <property type="project" value="InterPro"/>
</dbReference>
<comment type="catalytic activity">
    <reaction evidence="11">
        <text>propanoyl-CoA + oxidized [electron-transfer flavoprotein] + H(+) = acryloyl-CoA + reduced [electron-transfer flavoprotein]</text>
        <dbReference type="Rhea" id="RHEA:31287"/>
        <dbReference type="Rhea" id="RHEA-COMP:10685"/>
        <dbReference type="Rhea" id="RHEA-COMP:10686"/>
        <dbReference type="ChEBI" id="CHEBI:15378"/>
        <dbReference type="ChEBI" id="CHEBI:57367"/>
        <dbReference type="ChEBI" id="CHEBI:57392"/>
        <dbReference type="ChEBI" id="CHEBI:57692"/>
        <dbReference type="ChEBI" id="CHEBI:58307"/>
    </reaction>
    <physiologicalReaction direction="left-to-right" evidence="11">
        <dbReference type="Rhea" id="RHEA:31288"/>
    </physiologicalReaction>
</comment>
<evidence type="ECO:0000256" key="1">
    <source>
        <dbReference type="ARBA" id="ARBA00001974"/>
    </source>
</evidence>
<keyword evidence="14" id="KW-0906">Nuclear pore complex</keyword>
<keyword evidence="14" id="KW-0653">Protein transport</keyword>
<dbReference type="Gene3D" id="1.10.540.10">
    <property type="entry name" value="Acyl-CoA dehydrogenase/oxidase, N-terminal domain"/>
    <property type="match status" value="1"/>
</dbReference>
<dbReference type="Pfam" id="PF00168">
    <property type="entry name" value="C2"/>
    <property type="match status" value="1"/>
</dbReference>
<dbReference type="FunFam" id="2.40.110.10:FF:000001">
    <property type="entry name" value="Acyl-CoA dehydrogenase, mitochondrial"/>
    <property type="match status" value="1"/>
</dbReference>
<evidence type="ECO:0000256" key="4">
    <source>
        <dbReference type="ARBA" id="ARBA00022456"/>
    </source>
</evidence>
<reference evidence="17" key="1">
    <citation type="journal article" date="2008" name="Nat. Genet.">
        <title>The Pristionchus pacificus genome provides a unique perspective on nematode lifestyle and parasitism.</title>
        <authorList>
            <person name="Dieterich C."/>
            <person name="Clifton S.W."/>
            <person name="Schuster L.N."/>
            <person name="Chinwalla A."/>
            <person name="Delehaunty K."/>
            <person name="Dinkelacker I."/>
            <person name="Fulton L."/>
            <person name="Fulton R."/>
            <person name="Godfrey J."/>
            <person name="Minx P."/>
            <person name="Mitreva M."/>
            <person name="Roeseler W."/>
            <person name="Tian H."/>
            <person name="Witte H."/>
            <person name="Yang S.P."/>
            <person name="Wilson R.K."/>
            <person name="Sommer R.J."/>
        </authorList>
    </citation>
    <scope>NUCLEOTIDE SEQUENCE [LARGE SCALE GENOMIC DNA]</scope>
    <source>
        <strain evidence="17">PS312</strain>
    </source>
</reference>
<dbReference type="Pfam" id="PF00400">
    <property type="entry name" value="WD40"/>
    <property type="match status" value="3"/>
</dbReference>
<dbReference type="InterPro" id="IPR001680">
    <property type="entry name" value="WD40_rpt"/>
</dbReference>
<dbReference type="GO" id="GO:0015031">
    <property type="term" value="P:protein transport"/>
    <property type="evidence" value="ECO:0007669"/>
    <property type="project" value="UniProtKB-KW"/>
</dbReference>
<feature type="region of interest" description="Disordered" evidence="15">
    <location>
        <begin position="1281"/>
        <end position="1308"/>
    </location>
</feature>
<dbReference type="InterPro" id="IPR035892">
    <property type="entry name" value="C2_domain_sf"/>
</dbReference>
<dbReference type="Gene3D" id="2.130.10.10">
    <property type="entry name" value="YVTN repeat-like/Quinoprotein amine dehydrogenase"/>
    <property type="match status" value="1"/>
</dbReference>
<evidence type="ECO:0000256" key="12">
    <source>
        <dbReference type="ARBA" id="ARBA00052552"/>
    </source>
</evidence>
<dbReference type="Pfam" id="PF02770">
    <property type="entry name" value="Acyl-CoA_dh_M"/>
    <property type="match status" value="1"/>
</dbReference>
<dbReference type="PROSITE" id="PS00678">
    <property type="entry name" value="WD_REPEATS_1"/>
    <property type="match status" value="2"/>
</dbReference>
<evidence type="ECO:0000256" key="3">
    <source>
        <dbReference type="ARBA" id="ARBA00009347"/>
    </source>
</evidence>
<organism evidence="16 17">
    <name type="scientific">Pristionchus pacificus</name>
    <name type="common">Parasitic nematode worm</name>
    <dbReference type="NCBI Taxonomy" id="54126"/>
    <lineage>
        <taxon>Eukaryota</taxon>
        <taxon>Metazoa</taxon>
        <taxon>Ecdysozoa</taxon>
        <taxon>Nematoda</taxon>
        <taxon>Chromadorea</taxon>
        <taxon>Rhabditida</taxon>
        <taxon>Rhabditina</taxon>
        <taxon>Diplogasteromorpha</taxon>
        <taxon>Diplogasteroidea</taxon>
        <taxon>Neodiplogasteridae</taxon>
        <taxon>Pristionchus</taxon>
    </lineage>
</organism>
<dbReference type="Gene3D" id="2.40.110.10">
    <property type="entry name" value="Butyryl-CoA Dehydrogenase, subunit A, domain 2"/>
    <property type="match status" value="1"/>
</dbReference>
<dbReference type="InterPro" id="IPR006091">
    <property type="entry name" value="Acyl-CoA_Oxase/DH_mid-dom"/>
</dbReference>
<comment type="function">
    <text evidence="14">Functions as a component of the nuclear pore complex (NPC).</text>
</comment>
<keyword evidence="7" id="KW-0677">Repeat</keyword>
<dbReference type="Pfam" id="PF02771">
    <property type="entry name" value="Acyl-CoA_dh_N"/>
    <property type="match status" value="1"/>
</dbReference>
<dbReference type="Pfam" id="PF07575">
    <property type="entry name" value="Nucleopor_Nup85"/>
    <property type="match status" value="1"/>
</dbReference>
<keyword evidence="4" id="KW-0101">Branched-chain amino acid catabolism</keyword>
<accession>A0A8R1YH57</accession>
<keyword evidence="14" id="KW-0472">Membrane</keyword>
<dbReference type="CDD" id="cd00200">
    <property type="entry name" value="WD40"/>
    <property type="match status" value="1"/>
</dbReference>
<dbReference type="GO" id="GO:0003853">
    <property type="term" value="F:short-chain 2-methyl fatty acyl-CoA dehydrogenase activity"/>
    <property type="evidence" value="ECO:0007669"/>
    <property type="project" value="UniProtKB-EC"/>
</dbReference>
<keyword evidence="14" id="KW-0811">Translocation</keyword>
<dbReference type="InterPro" id="IPR036322">
    <property type="entry name" value="WD40_repeat_dom_sf"/>
</dbReference>
<dbReference type="InterPro" id="IPR011502">
    <property type="entry name" value="Nucleoporin_Nup85"/>
</dbReference>
<dbReference type="InterPro" id="IPR021861">
    <property type="entry name" value="THO_THOC1"/>
</dbReference>
<dbReference type="FunFam" id="1.20.140.10:FF:000001">
    <property type="entry name" value="Acyl-CoA dehydrogenase"/>
    <property type="match status" value="1"/>
</dbReference>
<evidence type="ECO:0000256" key="13">
    <source>
        <dbReference type="ARBA" id="ARBA00055070"/>
    </source>
</evidence>
<keyword evidence="6" id="KW-0285">Flavoprotein</keyword>
<comment type="function">
    <text evidence="13">Isobutyryl-CoA dehydrogenase which catalyzes the conversion of 2-methylpropanoyl-CoA to (2E)-2-methylpropenoyl-CoA in the valine catabolic pathway. To a lesser extent, also able to catalyze the oxidation of (2S)-2-methylbutanoyl-CoA.</text>
</comment>
<keyword evidence="14" id="KW-0813">Transport</keyword>
<dbReference type="SUPFAM" id="SSF50978">
    <property type="entry name" value="WD40 repeat-like"/>
    <property type="match status" value="1"/>
</dbReference>
<dbReference type="EnsemblMetazoa" id="PPA25166.1">
    <property type="protein sequence ID" value="PPA25166.1"/>
    <property type="gene ID" value="WBGene00114720"/>
</dbReference>
<comment type="subcellular location">
    <subcellularLocation>
        <location evidence="14">Nucleus</location>
        <location evidence="14">Nuclear pore complex</location>
    </subcellularLocation>
</comment>
<name>A0A2A6B449_PRIPA</name>
<evidence type="ECO:0000313" key="16">
    <source>
        <dbReference type="EnsemblMetazoa" id="PPA25166.1"/>
    </source>
</evidence>
<feature type="compositionally biased region" description="Basic and acidic residues" evidence="15">
    <location>
        <begin position="710"/>
        <end position="723"/>
    </location>
</feature>
<comment type="similarity">
    <text evidence="14">Belongs to the nucleoporin Nup85 family.</text>
</comment>
<dbReference type="GO" id="GO:0009083">
    <property type="term" value="P:branched-chain amino acid catabolic process"/>
    <property type="evidence" value="ECO:0007669"/>
    <property type="project" value="UniProtKB-KW"/>
</dbReference>
<comment type="subunit">
    <text evidence="14">Component of the nuclear pore complex (NPC).</text>
</comment>
<dbReference type="InterPro" id="IPR046373">
    <property type="entry name" value="Acyl-CoA_Oxase/DH_mid-dom_sf"/>
</dbReference>
<dbReference type="SUPFAM" id="SSF56645">
    <property type="entry name" value="Acyl-CoA dehydrogenase NM domain-like"/>
    <property type="match status" value="1"/>
</dbReference>
<evidence type="ECO:0000256" key="8">
    <source>
        <dbReference type="ARBA" id="ARBA00022827"/>
    </source>
</evidence>
<comment type="catalytic activity">
    <reaction evidence="10">
        <text>(2S)-2-methylbutanoyl-CoA + oxidized [electron-transfer flavoprotein] + H(+) = (2E)-2-methylbut-2-enoyl-CoA + reduced [electron-transfer flavoprotein]</text>
        <dbReference type="Rhea" id="RHEA:48256"/>
        <dbReference type="Rhea" id="RHEA-COMP:10685"/>
        <dbReference type="Rhea" id="RHEA-COMP:10686"/>
        <dbReference type="ChEBI" id="CHEBI:15378"/>
        <dbReference type="ChEBI" id="CHEBI:57337"/>
        <dbReference type="ChEBI" id="CHEBI:57692"/>
        <dbReference type="ChEBI" id="CHEBI:58307"/>
        <dbReference type="ChEBI" id="CHEBI:88166"/>
    </reaction>
    <physiologicalReaction direction="left-to-right" evidence="10">
        <dbReference type="Rhea" id="RHEA:48257"/>
    </physiologicalReaction>
</comment>
<feature type="region of interest" description="Disordered" evidence="15">
    <location>
        <begin position="661"/>
        <end position="725"/>
    </location>
</feature>
<dbReference type="PANTHER" id="PTHR43831:SF1">
    <property type="entry name" value="ISOBUTYRYL-COA DEHYDROGENASE, MITOCHONDRIAL"/>
    <property type="match status" value="1"/>
</dbReference>
<dbReference type="GO" id="GO:0031965">
    <property type="term" value="C:nuclear membrane"/>
    <property type="evidence" value="ECO:0007669"/>
    <property type="project" value="UniProtKB-UniRule"/>
</dbReference>
<dbReference type="PROSITE" id="PS50004">
    <property type="entry name" value="C2"/>
    <property type="match status" value="1"/>
</dbReference>
<dbReference type="InterPro" id="IPR052547">
    <property type="entry name" value="Mito_Isobutyryl-CoADH"/>
</dbReference>
<dbReference type="PROSITE" id="PS50294">
    <property type="entry name" value="WD_REPEATS_REGION"/>
    <property type="match status" value="2"/>
</dbReference>
<feature type="compositionally biased region" description="Acidic residues" evidence="15">
    <location>
        <begin position="553"/>
        <end position="562"/>
    </location>
</feature>
<dbReference type="Proteomes" id="UP000005239">
    <property type="component" value="Unassembled WGS sequence"/>
</dbReference>
<evidence type="ECO:0000256" key="2">
    <source>
        <dbReference type="ARBA" id="ARBA00005109"/>
    </source>
</evidence>
<dbReference type="GO" id="GO:0051028">
    <property type="term" value="P:mRNA transport"/>
    <property type="evidence" value="ECO:0007669"/>
    <property type="project" value="UniProtKB-KW"/>
</dbReference>
<comment type="catalytic activity">
    <reaction evidence="12">
        <text>2-methylpropanoyl-CoA + oxidized [electron-transfer flavoprotein] + H(+) = 2-methylpropenoyl-CoA + reduced [electron-transfer flavoprotein]</text>
        <dbReference type="Rhea" id="RHEA:44180"/>
        <dbReference type="Rhea" id="RHEA-COMP:10685"/>
        <dbReference type="Rhea" id="RHEA-COMP:10686"/>
        <dbReference type="ChEBI" id="CHEBI:15378"/>
        <dbReference type="ChEBI" id="CHEBI:57338"/>
        <dbReference type="ChEBI" id="CHEBI:57692"/>
        <dbReference type="ChEBI" id="CHEBI:58307"/>
        <dbReference type="ChEBI" id="CHEBI:62500"/>
        <dbReference type="EC" id="1.3.8.5"/>
    </reaction>
    <physiologicalReaction direction="left-to-right" evidence="12">
        <dbReference type="Rhea" id="RHEA:44181"/>
    </physiologicalReaction>
</comment>
<dbReference type="Gene3D" id="1.20.140.10">
    <property type="entry name" value="Butyryl-CoA Dehydrogenase, subunit A, domain 3"/>
    <property type="match status" value="1"/>
</dbReference>
<dbReference type="InterPro" id="IPR015943">
    <property type="entry name" value="WD40/YVTN_repeat-like_dom_sf"/>
</dbReference>
<dbReference type="Pfam" id="PF11957">
    <property type="entry name" value="efThoc1"/>
    <property type="match status" value="1"/>
</dbReference>
<accession>A0A2A6B449</accession>
<dbReference type="PROSITE" id="PS00072">
    <property type="entry name" value="ACYL_COA_DH_1"/>
    <property type="match status" value="1"/>
</dbReference>
<keyword evidence="5" id="KW-0853">WD repeat</keyword>
<feature type="compositionally biased region" description="Acidic residues" evidence="15">
    <location>
        <begin position="534"/>
        <end position="543"/>
    </location>
</feature>
<feature type="region of interest" description="Disordered" evidence="15">
    <location>
        <begin position="513"/>
        <end position="569"/>
    </location>
</feature>
<dbReference type="FunFam" id="2.130.10.10:FF:000509">
    <property type="entry name" value="U3 small nucleolar RNA-interacting protein"/>
    <property type="match status" value="1"/>
</dbReference>
<evidence type="ECO:0000256" key="15">
    <source>
        <dbReference type="SAM" id="MobiDB-lite"/>
    </source>
</evidence>
<dbReference type="SMART" id="SM00320">
    <property type="entry name" value="WD40"/>
    <property type="match status" value="6"/>
</dbReference>
<evidence type="ECO:0000256" key="9">
    <source>
        <dbReference type="ARBA" id="ARBA00023002"/>
    </source>
</evidence>
<dbReference type="InterPro" id="IPR009100">
    <property type="entry name" value="AcylCoA_DH/oxidase_NM_dom_sf"/>
</dbReference>
<dbReference type="InterPro" id="IPR000008">
    <property type="entry name" value="C2_dom"/>
</dbReference>
<keyword evidence="9" id="KW-0560">Oxidoreductase</keyword>
<proteinExistence type="inferred from homology"/>
<protein>
    <recommendedName>
        <fullName evidence="14">Nuclear pore complex protein Nup85</fullName>
    </recommendedName>
</protein>
<dbReference type="PROSITE" id="PS50082">
    <property type="entry name" value="WD_REPEATS_2"/>
    <property type="match status" value="4"/>
</dbReference>
<dbReference type="InterPro" id="IPR019775">
    <property type="entry name" value="WD40_repeat_CS"/>
</dbReference>
<feature type="compositionally biased region" description="Polar residues" evidence="15">
    <location>
        <begin position="1287"/>
        <end position="1302"/>
    </location>
</feature>
<dbReference type="SUPFAM" id="SSF47203">
    <property type="entry name" value="Acyl-CoA dehydrogenase C-terminal domain-like"/>
    <property type="match status" value="1"/>
</dbReference>
<feature type="region of interest" description="Disordered" evidence="15">
    <location>
        <begin position="1364"/>
        <end position="1389"/>
    </location>
</feature>
<evidence type="ECO:0000313" key="17">
    <source>
        <dbReference type="Proteomes" id="UP000005239"/>
    </source>
</evidence>
<feature type="compositionally biased region" description="Basic and acidic residues" evidence="15">
    <location>
        <begin position="1374"/>
        <end position="1384"/>
    </location>
</feature>
<dbReference type="InterPro" id="IPR006089">
    <property type="entry name" value="Acyl-CoA_DH_CS"/>
</dbReference>
<evidence type="ECO:0000256" key="7">
    <source>
        <dbReference type="ARBA" id="ARBA00022737"/>
    </source>
</evidence>
<dbReference type="Gene3D" id="2.60.40.150">
    <property type="entry name" value="C2 domain"/>
    <property type="match status" value="1"/>
</dbReference>
<evidence type="ECO:0000256" key="11">
    <source>
        <dbReference type="ARBA" id="ARBA00050268"/>
    </source>
</evidence>
<evidence type="ECO:0000256" key="10">
    <source>
        <dbReference type="ARBA" id="ARBA00049552"/>
    </source>
</evidence>
<feature type="compositionally biased region" description="Basic and acidic residues" evidence="15">
    <location>
        <begin position="515"/>
        <end position="533"/>
    </location>
</feature>
<dbReference type="SUPFAM" id="SSF49562">
    <property type="entry name" value="C2 domain (Calcium/lipid-binding domain, CaLB)"/>
    <property type="match status" value="1"/>
</dbReference>
<keyword evidence="17" id="KW-1185">Reference proteome</keyword>
<comment type="pathway">
    <text evidence="2">Amino-acid degradation; L-valine degradation.</text>
</comment>
<comment type="similarity">
    <text evidence="3">Belongs to the acyl-CoA dehydrogenase family.</text>
</comment>
<evidence type="ECO:0000256" key="6">
    <source>
        <dbReference type="ARBA" id="ARBA00022630"/>
    </source>
</evidence>
<feature type="compositionally biased region" description="Acidic residues" evidence="15">
    <location>
        <begin position="696"/>
        <end position="706"/>
    </location>
</feature>
<evidence type="ECO:0000256" key="14">
    <source>
        <dbReference type="RuleBase" id="RU365073"/>
    </source>
</evidence>
<gene>
    <name evidence="16" type="primary">WBGene00114720</name>
</gene>
<dbReference type="InterPro" id="IPR009075">
    <property type="entry name" value="AcylCo_DH/oxidase_C"/>
</dbReference>
<evidence type="ECO:0000256" key="5">
    <source>
        <dbReference type="ARBA" id="ARBA00022574"/>
    </source>
</evidence>
<dbReference type="InterPro" id="IPR036250">
    <property type="entry name" value="AcylCo_DH-like_C"/>
</dbReference>
<dbReference type="InterPro" id="IPR013786">
    <property type="entry name" value="AcylCoA_DH/ox_N"/>
</dbReference>
<keyword evidence="14" id="KW-0509">mRNA transport</keyword>
<reference evidence="16" key="2">
    <citation type="submission" date="2022-06" db="UniProtKB">
        <authorList>
            <consortium name="EnsemblMetazoa"/>
        </authorList>
    </citation>
    <scope>IDENTIFICATION</scope>
    <source>
        <strain evidence="16">PS312</strain>
    </source>
</reference>
<dbReference type="InterPro" id="IPR037069">
    <property type="entry name" value="AcylCoA_DH/ox_N_sf"/>
</dbReference>
<feature type="region of interest" description="Disordered" evidence="15">
    <location>
        <begin position="180"/>
        <end position="203"/>
    </location>
</feature>
<feature type="compositionally biased region" description="Low complexity" evidence="15">
    <location>
        <begin position="1364"/>
        <end position="1373"/>
    </location>
</feature>
<sequence>MYSNKMDDAVAGGSLNEVKRIVQQKKDDGVNDEMVVALVDRSIRRRANELGRNGGSTLVEESRKLFKIAIDLALEGLTSKSTPTSVMSDLLDMSCIPVCKQLFPLLEERTAELKMKAFDGANNNAVLRLCNDLLRKLSRCVETSFSGRINVFLSRFMPLNDKSALNIVGHYNTANVTKYETTEPESNTSLIPEDDEGADKKSKETIPVDHSLYSKFWQIQQFMCNPLSCYDVQQWKILQRDVNEVFALLAAHKLDRRSGYDEGEDKSRKRKAEGNKREEYYFAKYLTNPKLLHLQLSDGSFRRCFLVQSLVLFQFLLMTETKSKQKSTLSEEDRQWVKDKADKAHQLLKEISPKGSEFARSIQAILSRELKWSEWKNKSCPDLLSDAKEEKMRQFRRRPRTTFDPSVIDLGNGELSKLWENGKDILSACKKRRVTPGLVEMLQDPLLEMDPEQQVDEEYKSVRDNAFQWRAGRLLLSHNALLQAPIPPSVTVDMASFLEQSILGAAKNISELSDEVEKAEKGRKGLKKEKKEDDREENGEKEDENGVKKETEDEKDDDEEKSDENKEGTTNGLIFRESVCYIVAGEIEDVADKVIETLSLSIEKTKELAAEGKDKTEILQYLLMEWGVENGDDPQKISEQYGFYSAHRFEFMSFFLTGDSKRKNGKKRAAPLKANGKNGVDEVPKKSKRKNKLDEVEVSSDEDDIQYGDGHGESDTESVHEDANQTAFRKAHELLNSLKAGEKDEDEVAARLRDHAAASVGTLHKKVADSVEMDDDDEMKHTKHRFSVVSVAISPCGRYCVSVGKESTIIKYDIDAKEVVGVIKRDKSIPESERKTHGGTIHAVAISPDGRYIVSGGIDAVLKVWDMRTLAHVKDLRGHRSAITALSFRINSPHLFSVSKDRTSRLWDIDQMGFVDSMLGHQDGIVGVTALSRERAVTVGGYDRSVRMWKVQEESQLVFNGTSGCISIECVTMLNEDHFVTGAADGSLSIWSIMKKKPTCTKEKAHGESETGESRWIVSLCAIPYTDLLLSGSSDGQLRVWKVAEDYKTMEEVYSYEVLGFINSIAFCPKTCRVVLGVGQEHKMGRWWKDMEARNSVLQMEPNNLVVTVQCARGLMLKGHTDLNVSTTLCLQGKGSLRSKCVTERVEATTDAQWNEGCEFKIMEGANKLTATVSHHTRMGGTDLIGKVEIPLSDIIDVTSPTWFPLKKKDKDEKYRGEVLLKFQFTYVKPQLSVSNLSLNTIPKDSVLAKMKNKMKLGRKGKDGDSVSVFSAFAPSMRKMSRHDTAESMNKTFHGETSSLRRSGSIRRPLDVSIPHPIAASSPYQSPANHNDYMGGSNLNISNISTAESFGNISTLQRQSSKRSFASSGFGSSKSKEGKKEDKNWSPSEWGDLASEVDRLRAELAVKDSRMKDMEEYLDSLLKKMAKEYKFAFSEGSTIEVVTGDKRDGSRITEYFSPEFELFSTPSIRKLIMEMHAVFTSSCIASKTAKLSSTQAVSFSRQYRSVLQRVCENGEETSAWSLFETLFFCPAQTPLVCDITLWAQQSFSDSQRSMSTLIEERSGHPSAIDLCPSYWNTVVLHILSCQWGVASSLLEEGTPDDARKALAHALSTFNFHWLTKDETLPQVDKWQKKLKDEQSSGIFSKNGSIDQLVNILLGKENAISTVSSHLSRWWQLVPILLLTKYRVINPKQLQSVAQKARNLWLIADPVVDVFDSMLSLNVHDSLSHLSSSIWISVHLTDLLYHTEQDRRHSESTLELRRSLLREYGTALFAHSGLWQLGVDYLDDDGHPHSHGLIEIILENVWMMWSREYSILQLEKKLDNWRLLNNLEIGQVLASSSLTLLFNLYRFHRADREEDKENALKILVDTVTSPDLPVVFSDKLLNELLRFLDTQNVGLDANSIYSLLELIKTPSMEKVDQSIIATIRMRLIDALSITIAPLPNRRPHHSFLVRMLSRCLSRLSFSPLSPLSSLRTLNTYCIHPNEGLTAEQIEMQNTSRSFAMNEMRPHMVKWDAEESLPLDVLRKAGDLGFGALYCDVENGGSGGSRTDASVVFEQLAMGDSSLAAYISIHNMCAWMIDTYGSVELKAKHIPSLASFEQLASYCLTEPDSGSDAAALRTSAVKKGDYYVVNGSKAFISGAGQSSKYVVMMRHEGEPGPKGIFCLLVEDGMEGFSLGKKEKKLGWNCQPTRIINFEDCKVPISNQIGGDREGFNIAMAGINGGRLNIASCSLGAAQMSVDIAIDHLKVRKQFNQRLADMQWNQFKLAELATKISASRLMVRRAAQSMDENSPQKAAHCAMAKLFATENCFEVVSGAMQMLGGYGMLKDFPLQQFMRDCRVHQVIEGTNEIMRMVIARDLLTKPTALTDA</sequence>
<dbReference type="Pfam" id="PF00441">
    <property type="entry name" value="Acyl-CoA_dh_1"/>
    <property type="match status" value="1"/>
</dbReference>
<keyword evidence="14" id="KW-0539">Nucleus</keyword>